<dbReference type="EMBL" id="LUKN01004750">
    <property type="protein sequence ID" value="OAQ95624.1"/>
    <property type="molecule type" value="Genomic_DNA"/>
</dbReference>
<dbReference type="Proteomes" id="UP000243081">
    <property type="component" value="Unassembled WGS sequence"/>
</dbReference>
<name>A0A179I030_CORDF</name>
<dbReference type="OrthoDB" id="7289984at2759"/>
<dbReference type="InterPro" id="IPR052184">
    <property type="entry name" value="SDR_enzymes"/>
</dbReference>
<dbReference type="InterPro" id="IPR036291">
    <property type="entry name" value="NAD(P)-bd_dom_sf"/>
</dbReference>
<dbReference type="PANTHER" id="PTHR45458:SF3">
    <property type="entry name" value="CHAIN DEHYDROGENASE (ATSC), PUTATIVE-RELATED"/>
    <property type="match status" value="1"/>
</dbReference>
<reference evidence="1 2" key="1">
    <citation type="submission" date="2016-03" db="EMBL/GenBank/DDBJ databases">
        <title>Fine-scale spatial genetic structure of a fungal parasite of coffee scale insects.</title>
        <authorList>
            <person name="Jackson D."/>
            <person name="Zemenick K.A."/>
            <person name="Malloure B."/>
            <person name="Quandt C.A."/>
            <person name="James T.Y."/>
        </authorList>
    </citation>
    <scope>NUCLEOTIDE SEQUENCE [LARGE SCALE GENOMIC DNA]</scope>
    <source>
        <strain evidence="1 2">UM487</strain>
    </source>
</reference>
<dbReference type="GO" id="GO:0016616">
    <property type="term" value="F:oxidoreductase activity, acting on the CH-OH group of donors, NAD or NADP as acceptor"/>
    <property type="evidence" value="ECO:0007669"/>
    <property type="project" value="TreeGrafter"/>
</dbReference>
<keyword evidence="2" id="KW-1185">Reference proteome</keyword>
<dbReference type="InterPro" id="IPR002347">
    <property type="entry name" value="SDR_fam"/>
</dbReference>
<organism evidence="1 2">
    <name type="scientific">Cordyceps confragosa</name>
    <name type="common">Lecanicillium lecanii</name>
    <dbReference type="NCBI Taxonomy" id="2714763"/>
    <lineage>
        <taxon>Eukaryota</taxon>
        <taxon>Fungi</taxon>
        <taxon>Dikarya</taxon>
        <taxon>Ascomycota</taxon>
        <taxon>Pezizomycotina</taxon>
        <taxon>Sordariomycetes</taxon>
        <taxon>Hypocreomycetidae</taxon>
        <taxon>Hypocreales</taxon>
        <taxon>Cordycipitaceae</taxon>
        <taxon>Akanthomyces</taxon>
    </lineage>
</organism>
<dbReference type="PANTHER" id="PTHR45458">
    <property type="entry name" value="SHORT-CHAIN DEHYDROGENASE/REDUCTASE SDR"/>
    <property type="match status" value="1"/>
</dbReference>
<protein>
    <recommendedName>
        <fullName evidence="3">Ketoreductase (KR) domain-containing protein</fullName>
    </recommendedName>
</protein>
<dbReference type="Pfam" id="PF00106">
    <property type="entry name" value="adh_short"/>
    <property type="match status" value="1"/>
</dbReference>
<dbReference type="AlphaFoldDB" id="A0A179I030"/>
<comment type="caution">
    <text evidence="1">The sequence shown here is derived from an EMBL/GenBank/DDBJ whole genome shotgun (WGS) entry which is preliminary data.</text>
</comment>
<evidence type="ECO:0000313" key="1">
    <source>
        <dbReference type="EMBL" id="OAQ95624.1"/>
    </source>
</evidence>
<dbReference type="OMA" id="NIYLVCA"/>
<accession>A0A179I030</accession>
<dbReference type="Gene3D" id="3.40.50.720">
    <property type="entry name" value="NAD(P)-binding Rossmann-like Domain"/>
    <property type="match status" value="1"/>
</dbReference>
<sequence length="273" mass="29258">MATYLITGVSRGLGFEFMRQLSAEPSNLIVGIVRDQAATLAKVEAELASPSNVHIVQADIGDYASLKSSVTKIADITGSKIDYIIANAALVSRWSAYKDIGSLGNDPDGLEDDLRRSFDVNVVGNIHLFNLFMPFVLNGRVKKVVAVSTGMADPDLVNDYSIQIAAPYSISKAALNLAVAKFNARYKRDGVLFLSISPGFVATSQDEDDSATEEDKRELAAMGAAFAKYAPHFSGPDTPEDSVKNVLRVISTASVETGHGGAFISHLGNKQWL</sequence>
<evidence type="ECO:0008006" key="3">
    <source>
        <dbReference type="Google" id="ProtNLM"/>
    </source>
</evidence>
<evidence type="ECO:0000313" key="2">
    <source>
        <dbReference type="Proteomes" id="UP000243081"/>
    </source>
</evidence>
<proteinExistence type="predicted"/>
<dbReference type="PRINTS" id="PR00081">
    <property type="entry name" value="GDHRDH"/>
</dbReference>
<gene>
    <name evidence="1" type="ORF">LLEC1_03636</name>
</gene>
<dbReference type="SUPFAM" id="SSF51735">
    <property type="entry name" value="NAD(P)-binding Rossmann-fold domains"/>
    <property type="match status" value="1"/>
</dbReference>